<feature type="transmembrane region" description="Helical" evidence="7">
    <location>
        <begin position="136"/>
        <end position="155"/>
    </location>
</feature>
<dbReference type="Pfam" id="PF07690">
    <property type="entry name" value="MFS_1"/>
    <property type="match status" value="1"/>
</dbReference>
<evidence type="ECO:0000256" key="5">
    <source>
        <dbReference type="ARBA" id="ARBA00023136"/>
    </source>
</evidence>
<evidence type="ECO:0000256" key="1">
    <source>
        <dbReference type="ARBA" id="ARBA00004141"/>
    </source>
</evidence>
<evidence type="ECO:0000256" key="6">
    <source>
        <dbReference type="SAM" id="MobiDB-lite"/>
    </source>
</evidence>
<feature type="transmembrane region" description="Helical" evidence="7">
    <location>
        <begin position="447"/>
        <end position="467"/>
    </location>
</feature>
<keyword evidence="10" id="KW-1185">Reference proteome</keyword>
<dbReference type="Gene3D" id="1.20.1250.20">
    <property type="entry name" value="MFS general substrate transporter like domains"/>
    <property type="match status" value="1"/>
</dbReference>
<evidence type="ECO:0000313" key="9">
    <source>
        <dbReference type="EMBL" id="KAF2760823.1"/>
    </source>
</evidence>
<dbReference type="PROSITE" id="PS50850">
    <property type="entry name" value="MFS"/>
    <property type="match status" value="1"/>
</dbReference>
<keyword evidence="5 7" id="KW-0472">Membrane</keyword>
<feature type="transmembrane region" description="Helical" evidence="7">
    <location>
        <begin position="69"/>
        <end position="90"/>
    </location>
</feature>
<feature type="transmembrane region" description="Helical" evidence="7">
    <location>
        <begin position="256"/>
        <end position="278"/>
    </location>
</feature>
<feature type="transmembrane region" description="Helical" evidence="7">
    <location>
        <begin position="378"/>
        <end position="399"/>
    </location>
</feature>
<sequence length="572" mass="61697">MDNLSERHKVPGTPPDVAKHSDSTDADGLESRLSSSEVDDYDGETTLYNKKCVLVNRQIDAMGMGRYQWYVWTLCGMGYVLDLLWALAFGLVLSPLQQELGFGNDKSGNISVAFSAGLTAGAFVWGVLVDILGRQWSFNLTVLFTGAFGITLGSLDSYTSFLVITAFVGFGVGGNIPIDTTIVLEFIPQNKRFLLALLSVFQPVGYVLAAAIAYGFIPSHSCSPNFTAGDDALPSCRNVVDGTPCCTKASNMGWRYVMYTTGAISLAVFALRFVIFNFRESPKFLIYRGHDEKAIRVLEQVADFNGSSCTLSMADFDTLSRTHSPPTPSSISTIPILSHSTNTTTSPSTISRLRLNLLSEAHRLALLFSTPTMTRLTLLVWLTYICDFSAFTITGTYLPRILALKNAHLDKSLTYTYRSYIYIYLPAILGVAVAASLYRAPRVGRKFTLAASAALMAVSIFVFAAVNTPGANIAASIAKYFFQLMFNAVLYGWTPETFPAPVRGTACGLASFWGRLSGIVSPLVAQHLYARVGTGGGEGDANAVLYLAGGVMLGCVVTTLLLPGSVVGKDSL</sequence>
<accession>A0A6A6WDN4</accession>
<keyword evidence="4 7" id="KW-1133">Transmembrane helix</keyword>
<dbReference type="OrthoDB" id="4139357at2759"/>
<dbReference type="PANTHER" id="PTHR23511">
    <property type="entry name" value="SYNAPTIC VESICLE GLYCOPROTEIN 2"/>
    <property type="match status" value="1"/>
</dbReference>
<evidence type="ECO:0000256" key="2">
    <source>
        <dbReference type="ARBA" id="ARBA00022448"/>
    </source>
</evidence>
<dbReference type="InterPro" id="IPR005829">
    <property type="entry name" value="Sugar_transporter_CS"/>
</dbReference>
<feature type="transmembrane region" description="Helical" evidence="7">
    <location>
        <begin position="161"/>
        <end position="187"/>
    </location>
</feature>
<gene>
    <name evidence="9" type="ORF">EJ05DRAFT_435411</name>
</gene>
<proteinExistence type="predicted"/>
<name>A0A6A6WDN4_9PEZI</name>
<dbReference type="PANTHER" id="PTHR23511:SF3">
    <property type="entry name" value="MAJOR FACILITATOR SUPERFAMILY (MFS) PROFILE DOMAIN-CONTAINING PROTEIN"/>
    <property type="match status" value="1"/>
</dbReference>
<dbReference type="RefSeq" id="XP_033603274.1">
    <property type="nucleotide sequence ID" value="XM_033741698.1"/>
</dbReference>
<dbReference type="AlphaFoldDB" id="A0A6A6WDN4"/>
<organism evidence="9 10">
    <name type="scientific">Pseudovirgaria hyperparasitica</name>
    <dbReference type="NCBI Taxonomy" id="470096"/>
    <lineage>
        <taxon>Eukaryota</taxon>
        <taxon>Fungi</taxon>
        <taxon>Dikarya</taxon>
        <taxon>Ascomycota</taxon>
        <taxon>Pezizomycotina</taxon>
        <taxon>Dothideomycetes</taxon>
        <taxon>Dothideomycetes incertae sedis</taxon>
        <taxon>Acrospermales</taxon>
        <taxon>Acrospermaceae</taxon>
        <taxon>Pseudovirgaria</taxon>
    </lineage>
</organism>
<dbReference type="InterPro" id="IPR011701">
    <property type="entry name" value="MFS"/>
</dbReference>
<feature type="transmembrane region" description="Helical" evidence="7">
    <location>
        <begin position="194"/>
        <end position="217"/>
    </location>
</feature>
<evidence type="ECO:0000256" key="4">
    <source>
        <dbReference type="ARBA" id="ARBA00022989"/>
    </source>
</evidence>
<feature type="transmembrane region" description="Helical" evidence="7">
    <location>
        <begin position="473"/>
        <end position="493"/>
    </location>
</feature>
<evidence type="ECO:0000313" key="10">
    <source>
        <dbReference type="Proteomes" id="UP000799437"/>
    </source>
</evidence>
<reference evidence="9" key="1">
    <citation type="journal article" date="2020" name="Stud. Mycol.">
        <title>101 Dothideomycetes genomes: a test case for predicting lifestyles and emergence of pathogens.</title>
        <authorList>
            <person name="Haridas S."/>
            <person name="Albert R."/>
            <person name="Binder M."/>
            <person name="Bloem J."/>
            <person name="Labutti K."/>
            <person name="Salamov A."/>
            <person name="Andreopoulos B."/>
            <person name="Baker S."/>
            <person name="Barry K."/>
            <person name="Bills G."/>
            <person name="Bluhm B."/>
            <person name="Cannon C."/>
            <person name="Castanera R."/>
            <person name="Culley D."/>
            <person name="Daum C."/>
            <person name="Ezra D."/>
            <person name="Gonzalez J."/>
            <person name="Henrissat B."/>
            <person name="Kuo A."/>
            <person name="Liang C."/>
            <person name="Lipzen A."/>
            <person name="Lutzoni F."/>
            <person name="Magnuson J."/>
            <person name="Mondo S."/>
            <person name="Nolan M."/>
            <person name="Ohm R."/>
            <person name="Pangilinan J."/>
            <person name="Park H.-J."/>
            <person name="Ramirez L."/>
            <person name="Alfaro M."/>
            <person name="Sun H."/>
            <person name="Tritt A."/>
            <person name="Yoshinaga Y."/>
            <person name="Zwiers L.-H."/>
            <person name="Turgeon B."/>
            <person name="Goodwin S."/>
            <person name="Spatafora J."/>
            <person name="Crous P."/>
            <person name="Grigoriev I."/>
        </authorList>
    </citation>
    <scope>NUCLEOTIDE SEQUENCE</scope>
    <source>
        <strain evidence="9">CBS 121739</strain>
    </source>
</reference>
<evidence type="ECO:0000256" key="3">
    <source>
        <dbReference type="ARBA" id="ARBA00022692"/>
    </source>
</evidence>
<dbReference type="Proteomes" id="UP000799437">
    <property type="component" value="Unassembled WGS sequence"/>
</dbReference>
<feature type="region of interest" description="Disordered" evidence="6">
    <location>
        <begin position="1"/>
        <end position="37"/>
    </location>
</feature>
<comment type="subcellular location">
    <subcellularLocation>
        <location evidence="1">Membrane</location>
        <topology evidence="1">Multi-pass membrane protein</topology>
    </subcellularLocation>
</comment>
<keyword evidence="2" id="KW-0813">Transport</keyword>
<dbReference type="InterPro" id="IPR020846">
    <property type="entry name" value="MFS_dom"/>
</dbReference>
<dbReference type="GO" id="GO:0022857">
    <property type="term" value="F:transmembrane transporter activity"/>
    <property type="evidence" value="ECO:0007669"/>
    <property type="project" value="InterPro"/>
</dbReference>
<dbReference type="CDD" id="cd17316">
    <property type="entry name" value="MFS_SV2_like"/>
    <property type="match status" value="1"/>
</dbReference>
<feature type="transmembrane region" description="Helical" evidence="7">
    <location>
        <begin position="110"/>
        <end position="129"/>
    </location>
</feature>
<feature type="transmembrane region" description="Helical" evidence="7">
    <location>
        <begin position="419"/>
        <end position="440"/>
    </location>
</feature>
<feature type="transmembrane region" description="Helical" evidence="7">
    <location>
        <begin position="545"/>
        <end position="567"/>
    </location>
</feature>
<feature type="transmembrane region" description="Helical" evidence="7">
    <location>
        <begin position="505"/>
        <end position="525"/>
    </location>
</feature>
<dbReference type="GeneID" id="54482752"/>
<evidence type="ECO:0000256" key="7">
    <source>
        <dbReference type="SAM" id="Phobius"/>
    </source>
</evidence>
<dbReference type="GO" id="GO:0016020">
    <property type="term" value="C:membrane"/>
    <property type="evidence" value="ECO:0007669"/>
    <property type="project" value="UniProtKB-SubCell"/>
</dbReference>
<dbReference type="PROSITE" id="PS00217">
    <property type="entry name" value="SUGAR_TRANSPORT_2"/>
    <property type="match status" value="1"/>
</dbReference>
<protein>
    <submittedName>
        <fullName evidence="9">MFS general substrate transporter</fullName>
    </submittedName>
</protein>
<dbReference type="InterPro" id="IPR036259">
    <property type="entry name" value="MFS_trans_sf"/>
</dbReference>
<feature type="domain" description="Major facilitator superfamily (MFS) profile" evidence="8">
    <location>
        <begin position="71"/>
        <end position="566"/>
    </location>
</feature>
<dbReference type="SUPFAM" id="SSF103473">
    <property type="entry name" value="MFS general substrate transporter"/>
    <property type="match status" value="1"/>
</dbReference>
<dbReference type="EMBL" id="ML996567">
    <property type="protein sequence ID" value="KAF2760823.1"/>
    <property type="molecule type" value="Genomic_DNA"/>
</dbReference>
<keyword evidence="3 7" id="KW-0812">Transmembrane</keyword>
<evidence type="ECO:0000259" key="8">
    <source>
        <dbReference type="PROSITE" id="PS50850"/>
    </source>
</evidence>